<protein>
    <recommendedName>
        <fullName evidence="3">BrnA antitoxin of type II toxin-antitoxin system</fullName>
    </recommendedName>
</protein>
<sequence>MCASPRNGTRSPAEGPVKKTRVTIRLDEEIVRFFRSTGDDWQPRLNWVLSVWMHARLAGMNRGTKTGDYMRRRVEEYLDGPRPCWGELQRLKDEVLDAERAASAVRRVELDGRRGK</sequence>
<dbReference type="EMBL" id="WMIG01000004">
    <property type="protein sequence ID" value="MTH59714.1"/>
    <property type="molecule type" value="Genomic_DNA"/>
</dbReference>
<name>A0A844HMR4_9RHOB</name>
<dbReference type="AlphaFoldDB" id="A0A844HMR4"/>
<reference evidence="1 2" key="1">
    <citation type="submission" date="2019-11" db="EMBL/GenBank/DDBJ databases">
        <authorList>
            <person name="Dong K."/>
        </authorList>
    </citation>
    <scope>NUCLEOTIDE SEQUENCE [LARGE SCALE GENOMIC DNA]</scope>
    <source>
        <strain evidence="1 2">NBRC 112902</strain>
    </source>
</reference>
<evidence type="ECO:0000313" key="1">
    <source>
        <dbReference type="EMBL" id="MTH59714.1"/>
    </source>
</evidence>
<dbReference type="InterPro" id="IPR025528">
    <property type="entry name" value="BrnA_antitoxin"/>
</dbReference>
<comment type="caution">
    <text evidence="1">The sequence shown here is derived from an EMBL/GenBank/DDBJ whole genome shotgun (WGS) entry which is preliminary data.</text>
</comment>
<dbReference type="Pfam" id="PF14384">
    <property type="entry name" value="BrnA_antitoxin"/>
    <property type="match status" value="1"/>
</dbReference>
<keyword evidence="2" id="KW-1185">Reference proteome</keyword>
<evidence type="ECO:0008006" key="3">
    <source>
        <dbReference type="Google" id="ProtNLM"/>
    </source>
</evidence>
<dbReference type="RefSeq" id="WP_343043005.1">
    <property type="nucleotide sequence ID" value="NZ_JBHGCD010000010.1"/>
</dbReference>
<evidence type="ECO:0000313" key="2">
    <source>
        <dbReference type="Proteomes" id="UP000449846"/>
    </source>
</evidence>
<dbReference type="Proteomes" id="UP000449846">
    <property type="component" value="Unassembled WGS sequence"/>
</dbReference>
<accession>A0A844HMR4</accession>
<proteinExistence type="predicted"/>
<gene>
    <name evidence="1" type="ORF">GL300_10880</name>
</gene>
<organism evidence="1 2">
    <name type="scientific">Paracoccus litorisediminis</name>
    <dbReference type="NCBI Taxonomy" id="2006130"/>
    <lineage>
        <taxon>Bacteria</taxon>
        <taxon>Pseudomonadati</taxon>
        <taxon>Pseudomonadota</taxon>
        <taxon>Alphaproteobacteria</taxon>
        <taxon>Rhodobacterales</taxon>
        <taxon>Paracoccaceae</taxon>
        <taxon>Paracoccus</taxon>
    </lineage>
</organism>